<dbReference type="Proteomes" id="UP000271374">
    <property type="component" value="Unassembled WGS sequence"/>
</dbReference>
<dbReference type="OrthoDB" id="9787435at2"/>
<evidence type="ECO:0008006" key="3">
    <source>
        <dbReference type="Google" id="ProtNLM"/>
    </source>
</evidence>
<dbReference type="Gene3D" id="3.40.50.720">
    <property type="entry name" value="NAD(P)-binding Rossmann-like Domain"/>
    <property type="match status" value="1"/>
</dbReference>
<evidence type="ECO:0000313" key="2">
    <source>
        <dbReference type="Proteomes" id="UP000271374"/>
    </source>
</evidence>
<sequence length="111" mass="12170">MGSLYLSLGVCALNGKGYALPFIPDLDATGFIENIHSSCRSVLGVSLGTTRKLRPHLLQETAKEVFPLLANNQLKIKIGHEYPLEEAAEAHNLMENRLNKGKIILNVDSNN</sequence>
<keyword evidence="2" id="KW-1185">Reference proteome</keyword>
<reference evidence="1 2" key="1">
    <citation type="submission" date="2018-12" db="EMBL/GenBank/DDBJ databases">
        <title>Bacillus yapensis draft genome sequence.</title>
        <authorList>
            <person name="Yu L."/>
            <person name="Xu X."/>
            <person name="Tang X."/>
        </authorList>
    </citation>
    <scope>NUCLEOTIDE SEQUENCE [LARGE SCALE GENOMIC DNA]</scope>
    <source>
        <strain evidence="1 2">XXST-01</strain>
    </source>
</reference>
<proteinExistence type="predicted"/>
<name>A0A3S0KBN0_9BACI</name>
<evidence type="ECO:0000313" key="1">
    <source>
        <dbReference type="EMBL" id="RTR27123.1"/>
    </source>
</evidence>
<comment type="caution">
    <text evidence="1">The sequence shown here is derived from an EMBL/GenBank/DDBJ whole genome shotgun (WGS) entry which is preliminary data.</text>
</comment>
<protein>
    <recommendedName>
        <fullName evidence="3">Alcohol dehydrogenase-like C-terminal domain-containing protein</fullName>
    </recommendedName>
</protein>
<dbReference type="AlphaFoldDB" id="A0A3S0KBN0"/>
<gene>
    <name evidence="1" type="ORF">EKG37_19765</name>
</gene>
<dbReference type="EMBL" id="RXNT01000020">
    <property type="protein sequence ID" value="RTR27123.1"/>
    <property type="molecule type" value="Genomic_DNA"/>
</dbReference>
<dbReference type="Pfam" id="PF13602">
    <property type="entry name" value="ADH_zinc_N_2"/>
    <property type="match status" value="1"/>
</dbReference>
<organism evidence="1 2">
    <name type="scientific">Bacillus yapensis</name>
    <dbReference type="NCBI Taxonomy" id="2492960"/>
    <lineage>
        <taxon>Bacteria</taxon>
        <taxon>Bacillati</taxon>
        <taxon>Bacillota</taxon>
        <taxon>Bacilli</taxon>
        <taxon>Bacillales</taxon>
        <taxon>Bacillaceae</taxon>
        <taxon>Bacillus</taxon>
    </lineage>
</organism>
<accession>A0A3S0KBN0</accession>
<dbReference type="Gene3D" id="3.90.180.10">
    <property type="entry name" value="Medium-chain alcohol dehydrogenases, catalytic domain"/>
    <property type="match status" value="1"/>
</dbReference>